<gene>
    <name evidence="1" type="ORF">M8818_004228</name>
</gene>
<evidence type="ECO:0000313" key="1">
    <source>
        <dbReference type="EMBL" id="KAK8207575.1"/>
    </source>
</evidence>
<evidence type="ECO:0000313" key="2">
    <source>
        <dbReference type="Proteomes" id="UP001320706"/>
    </source>
</evidence>
<proteinExistence type="predicted"/>
<sequence length="96" mass="11128">MSWPSQLRHPMSKPRYQSPKWQERPCDAIYGTGEGKALNNLWQKGANVVKVHGSECYEEKNGYRPEEITTKCEPPQTPYRNTSRLSLEAYIELITQ</sequence>
<keyword evidence="2" id="KW-1185">Reference proteome</keyword>
<reference evidence="1" key="1">
    <citation type="submission" date="2024-02" db="EMBL/GenBank/DDBJ databases">
        <title>Metagenome Assembled Genome of Zalaria obscura JY119.</title>
        <authorList>
            <person name="Vighnesh L."/>
            <person name="Jagadeeshwari U."/>
            <person name="Venkata Ramana C."/>
            <person name="Sasikala C."/>
        </authorList>
    </citation>
    <scope>NUCLEOTIDE SEQUENCE</scope>
    <source>
        <strain evidence="1">JY119</strain>
    </source>
</reference>
<protein>
    <submittedName>
        <fullName evidence="1">Uncharacterized protein</fullName>
    </submittedName>
</protein>
<dbReference type="Proteomes" id="UP001320706">
    <property type="component" value="Unassembled WGS sequence"/>
</dbReference>
<dbReference type="EMBL" id="JAMKPW020000021">
    <property type="protein sequence ID" value="KAK8207575.1"/>
    <property type="molecule type" value="Genomic_DNA"/>
</dbReference>
<name>A0ACC3SCY7_9PEZI</name>
<organism evidence="1 2">
    <name type="scientific">Zalaria obscura</name>
    <dbReference type="NCBI Taxonomy" id="2024903"/>
    <lineage>
        <taxon>Eukaryota</taxon>
        <taxon>Fungi</taxon>
        <taxon>Dikarya</taxon>
        <taxon>Ascomycota</taxon>
        <taxon>Pezizomycotina</taxon>
        <taxon>Dothideomycetes</taxon>
        <taxon>Dothideomycetidae</taxon>
        <taxon>Dothideales</taxon>
        <taxon>Zalariaceae</taxon>
        <taxon>Zalaria</taxon>
    </lineage>
</organism>
<comment type="caution">
    <text evidence="1">The sequence shown here is derived from an EMBL/GenBank/DDBJ whole genome shotgun (WGS) entry which is preliminary data.</text>
</comment>
<accession>A0ACC3SCY7</accession>